<sequence length="245" mass="27495">MRILGQLEQKVYIDDFEDVPPDDLADFYDIDESDQPVPDNDPNEPVGDNPTDNDPAPTVPKSHYPFLNIDLENLFCEALEEVHEQEIIPAGYNILSHELEEGGYLLIEVIHIEWRGQQEITVGLADEIWHPQAIKFHQSHSPQLTSMSSVASDDSDIPIVENEGSSSLRPQMKKKCQNATSNITHSFSNLAVGDELLQAQPLPEIPENVALAPPETFMDKIFPGPLADLHREEQQSALEVYSDYL</sequence>
<dbReference type="Proteomes" id="UP001385951">
    <property type="component" value="Unassembled WGS sequence"/>
</dbReference>
<evidence type="ECO:0000256" key="1">
    <source>
        <dbReference type="SAM" id="MobiDB-lite"/>
    </source>
</evidence>
<organism evidence="2 3">
    <name type="scientific">Cerrena zonata</name>
    <dbReference type="NCBI Taxonomy" id="2478898"/>
    <lineage>
        <taxon>Eukaryota</taxon>
        <taxon>Fungi</taxon>
        <taxon>Dikarya</taxon>
        <taxon>Basidiomycota</taxon>
        <taxon>Agaricomycotina</taxon>
        <taxon>Agaricomycetes</taxon>
        <taxon>Polyporales</taxon>
        <taxon>Cerrenaceae</taxon>
        <taxon>Cerrena</taxon>
    </lineage>
</organism>
<comment type="caution">
    <text evidence="2">The sequence shown here is derived from an EMBL/GenBank/DDBJ whole genome shotgun (WGS) entry which is preliminary data.</text>
</comment>
<feature type="region of interest" description="Disordered" evidence="1">
    <location>
        <begin position="15"/>
        <end position="60"/>
    </location>
</feature>
<keyword evidence="3" id="KW-1185">Reference proteome</keyword>
<proteinExistence type="predicted"/>
<accession>A0AAW0FFZ1</accession>
<dbReference type="AlphaFoldDB" id="A0AAW0FFZ1"/>
<name>A0AAW0FFZ1_9APHY</name>
<reference evidence="2 3" key="1">
    <citation type="submission" date="2022-09" db="EMBL/GenBank/DDBJ databases">
        <authorList>
            <person name="Palmer J.M."/>
        </authorList>
    </citation>
    <scope>NUCLEOTIDE SEQUENCE [LARGE SCALE GENOMIC DNA]</scope>
    <source>
        <strain evidence="2 3">DSM 7382</strain>
    </source>
</reference>
<evidence type="ECO:0000313" key="2">
    <source>
        <dbReference type="EMBL" id="KAK7679491.1"/>
    </source>
</evidence>
<protein>
    <submittedName>
        <fullName evidence="2">Uncharacterized protein</fullName>
    </submittedName>
</protein>
<gene>
    <name evidence="2" type="ORF">QCA50_017545</name>
</gene>
<dbReference type="EMBL" id="JASBNA010000059">
    <property type="protein sequence ID" value="KAK7679491.1"/>
    <property type="molecule type" value="Genomic_DNA"/>
</dbReference>
<evidence type="ECO:0000313" key="3">
    <source>
        <dbReference type="Proteomes" id="UP001385951"/>
    </source>
</evidence>
<feature type="compositionally biased region" description="Acidic residues" evidence="1">
    <location>
        <begin position="15"/>
        <end position="34"/>
    </location>
</feature>